<sequence length="450" mass="50108">MKSFIFSNNKSNKKQTMFANIAALSIVVLQLLGQLNITRAKSVGHWNHSLQDGKVTLAKGSRVAADREDFGQYMWSSPNACIINTLNMEKSNYYITLLYYKDKDKEAKGCTVDLLTDKKDEIVFSAVLWHFSGGGIGGCLKKDDINSNVLPFAYSLTNEEVKKFHNGPLFADGACPGCYEGCVKKTGLELRWASYKDRDDEYALLSVNPIATKLVHTTSKFWPMSEEGIKMNSVLTINQKDPKFHISSPINEPNIKDQKSICMNNLTENILSPSTWEIVGTRPDPIMTRLLVFHLLPQTASRKMTMKVEDLVTRNKKYYVVKNDHPEGQKCDFMEISFDKRNYRLLTVSPITSTPKPTPTELPTQGLPIMQQKTALSSKGATKSPSKTTITKAKTMRASTTKDSSGSLFLVVIIVVVVIILVAIGIGIAVYFVSRKDSGKKEKGAARPNK</sequence>
<dbReference type="EMBL" id="CAVMJV010000075">
    <property type="protein sequence ID" value="CAK5088910.1"/>
    <property type="molecule type" value="Genomic_DNA"/>
</dbReference>
<gene>
    <name evidence="1" type="ORF">MENTE1834_LOCUS36602</name>
</gene>
<evidence type="ECO:0000313" key="2">
    <source>
        <dbReference type="Proteomes" id="UP001497535"/>
    </source>
</evidence>
<proteinExistence type="predicted"/>
<comment type="caution">
    <text evidence="1">The sequence shown here is derived from an EMBL/GenBank/DDBJ whole genome shotgun (WGS) entry which is preliminary data.</text>
</comment>
<keyword evidence="2" id="KW-1185">Reference proteome</keyword>
<reference evidence="1" key="1">
    <citation type="submission" date="2023-11" db="EMBL/GenBank/DDBJ databases">
        <authorList>
            <person name="Poullet M."/>
        </authorList>
    </citation>
    <scope>NUCLEOTIDE SEQUENCE</scope>
    <source>
        <strain evidence="1">E1834</strain>
    </source>
</reference>
<name>A0ACB1ABW8_MELEN</name>
<organism evidence="1 2">
    <name type="scientific">Meloidogyne enterolobii</name>
    <name type="common">Root-knot nematode worm</name>
    <name type="synonym">Meloidogyne mayaguensis</name>
    <dbReference type="NCBI Taxonomy" id="390850"/>
    <lineage>
        <taxon>Eukaryota</taxon>
        <taxon>Metazoa</taxon>
        <taxon>Ecdysozoa</taxon>
        <taxon>Nematoda</taxon>
        <taxon>Chromadorea</taxon>
        <taxon>Rhabditida</taxon>
        <taxon>Tylenchina</taxon>
        <taxon>Tylenchomorpha</taxon>
        <taxon>Tylenchoidea</taxon>
        <taxon>Meloidogynidae</taxon>
        <taxon>Meloidogyninae</taxon>
        <taxon>Meloidogyne</taxon>
    </lineage>
</organism>
<dbReference type="Proteomes" id="UP001497535">
    <property type="component" value="Unassembled WGS sequence"/>
</dbReference>
<protein>
    <submittedName>
        <fullName evidence="1">Uncharacterized protein</fullName>
    </submittedName>
</protein>
<accession>A0ACB1ABW8</accession>
<evidence type="ECO:0000313" key="1">
    <source>
        <dbReference type="EMBL" id="CAK5088910.1"/>
    </source>
</evidence>